<sequence>MQLKFGRAFEWVAMLSAQYIPRNIEIECATKTAKQPSNGGKQNGTQNVQNHCMLFSTCYRSVRHINVNFFVMVCHRPEVVKLTKKLSPRLIVATKHFCSMLKPAKEEA</sequence>
<evidence type="ECO:0000313" key="1">
    <source>
        <dbReference type="EMBL" id="KAK6742903.1"/>
    </source>
</evidence>
<organism evidence="1 2">
    <name type="scientific">Necator americanus</name>
    <name type="common">Human hookworm</name>
    <dbReference type="NCBI Taxonomy" id="51031"/>
    <lineage>
        <taxon>Eukaryota</taxon>
        <taxon>Metazoa</taxon>
        <taxon>Ecdysozoa</taxon>
        <taxon>Nematoda</taxon>
        <taxon>Chromadorea</taxon>
        <taxon>Rhabditida</taxon>
        <taxon>Rhabditina</taxon>
        <taxon>Rhabditomorpha</taxon>
        <taxon>Strongyloidea</taxon>
        <taxon>Ancylostomatidae</taxon>
        <taxon>Bunostominae</taxon>
        <taxon>Necator</taxon>
    </lineage>
</organism>
<comment type="caution">
    <text evidence="1">The sequence shown here is derived from an EMBL/GenBank/DDBJ whole genome shotgun (WGS) entry which is preliminary data.</text>
</comment>
<gene>
    <name evidence="1" type="primary">Necator_chrIII.g11036</name>
    <name evidence="1" type="ORF">RB195_010271</name>
</gene>
<name>A0ABR1CX70_NECAM</name>
<protein>
    <submittedName>
        <fullName evidence="1">Uncharacterized protein</fullName>
    </submittedName>
</protein>
<dbReference type="EMBL" id="JAVFWL010000003">
    <property type="protein sequence ID" value="KAK6742903.1"/>
    <property type="molecule type" value="Genomic_DNA"/>
</dbReference>
<proteinExistence type="predicted"/>
<evidence type="ECO:0000313" key="2">
    <source>
        <dbReference type="Proteomes" id="UP001303046"/>
    </source>
</evidence>
<keyword evidence="2" id="KW-1185">Reference proteome</keyword>
<accession>A0ABR1CX70</accession>
<dbReference type="Proteomes" id="UP001303046">
    <property type="component" value="Unassembled WGS sequence"/>
</dbReference>
<reference evidence="1 2" key="1">
    <citation type="submission" date="2023-08" db="EMBL/GenBank/DDBJ databases">
        <title>A Necator americanus chromosomal reference genome.</title>
        <authorList>
            <person name="Ilik V."/>
            <person name="Petrzelkova K.J."/>
            <person name="Pardy F."/>
            <person name="Fuh T."/>
            <person name="Niatou-Singa F.S."/>
            <person name="Gouil Q."/>
            <person name="Baker L."/>
            <person name="Ritchie M.E."/>
            <person name="Jex A.R."/>
            <person name="Gazzola D."/>
            <person name="Li H."/>
            <person name="Toshio Fujiwara R."/>
            <person name="Zhan B."/>
            <person name="Aroian R.V."/>
            <person name="Pafco B."/>
            <person name="Schwarz E.M."/>
        </authorList>
    </citation>
    <scope>NUCLEOTIDE SEQUENCE [LARGE SCALE GENOMIC DNA]</scope>
    <source>
        <strain evidence="1 2">Aroian</strain>
        <tissue evidence="1">Whole animal</tissue>
    </source>
</reference>